<accession>A0A839HC61</accession>
<dbReference type="GO" id="GO:0006935">
    <property type="term" value="P:chemotaxis"/>
    <property type="evidence" value="ECO:0007669"/>
    <property type="project" value="InterPro"/>
</dbReference>
<feature type="domain" description="CheW-like" evidence="5">
    <location>
        <begin position="388"/>
        <end position="530"/>
    </location>
</feature>
<feature type="domain" description="CheW-like" evidence="5">
    <location>
        <begin position="41"/>
        <end position="182"/>
    </location>
</feature>
<organism evidence="6 7">
    <name type="scientific">Thiospirillum jenense</name>
    <dbReference type="NCBI Taxonomy" id="1653858"/>
    <lineage>
        <taxon>Bacteria</taxon>
        <taxon>Pseudomonadati</taxon>
        <taxon>Pseudomonadota</taxon>
        <taxon>Gammaproteobacteria</taxon>
        <taxon>Chromatiales</taxon>
        <taxon>Chromatiaceae</taxon>
        <taxon>Thiospirillum</taxon>
    </lineage>
</organism>
<dbReference type="RefSeq" id="WP_182581741.1">
    <property type="nucleotide sequence ID" value="NZ_JABVCQ010000001.1"/>
</dbReference>
<protein>
    <recommendedName>
        <fullName evidence="2">Chemotaxis protein CheW</fullName>
    </recommendedName>
</protein>
<name>A0A839HC61_9GAMM</name>
<evidence type="ECO:0000256" key="3">
    <source>
        <dbReference type="ARBA" id="ARBA00022490"/>
    </source>
</evidence>
<evidence type="ECO:0000313" key="7">
    <source>
        <dbReference type="Proteomes" id="UP000548632"/>
    </source>
</evidence>
<evidence type="ECO:0000256" key="1">
    <source>
        <dbReference type="ARBA" id="ARBA00004496"/>
    </source>
</evidence>
<feature type="region of interest" description="Disordered" evidence="4">
    <location>
        <begin position="192"/>
        <end position="212"/>
    </location>
</feature>
<dbReference type="Pfam" id="PF01584">
    <property type="entry name" value="CheW"/>
    <property type="match status" value="3"/>
</dbReference>
<keyword evidence="7" id="KW-1185">Reference proteome</keyword>
<dbReference type="Gene3D" id="2.40.50.180">
    <property type="entry name" value="CheA-289, Domain 4"/>
    <property type="match status" value="3"/>
</dbReference>
<dbReference type="Gene3D" id="2.30.30.40">
    <property type="entry name" value="SH3 Domains"/>
    <property type="match status" value="3"/>
</dbReference>
<dbReference type="InterPro" id="IPR036061">
    <property type="entry name" value="CheW-like_dom_sf"/>
</dbReference>
<gene>
    <name evidence="6" type="ORF">HUK38_00090</name>
</gene>
<dbReference type="SUPFAM" id="SSF50341">
    <property type="entry name" value="CheW-like"/>
    <property type="match status" value="3"/>
</dbReference>
<dbReference type="SMART" id="SM00260">
    <property type="entry name" value="CheW"/>
    <property type="match status" value="3"/>
</dbReference>
<dbReference type="PANTHER" id="PTHR22617">
    <property type="entry name" value="CHEMOTAXIS SENSOR HISTIDINE KINASE-RELATED"/>
    <property type="match status" value="1"/>
</dbReference>
<dbReference type="Proteomes" id="UP000548632">
    <property type="component" value="Unassembled WGS sequence"/>
</dbReference>
<dbReference type="GO" id="GO:0005829">
    <property type="term" value="C:cytosol"/>
    <property type="evidence" value="ECO:0007669"/>
    <property type="project" value="TreeGrafter"/>
</dbReference>
<keyword evidence="3" id="KW-0963">Cytoplasm</keyword>
<evidence type="ECO:0000256" key="2">
    <source>
        <dbReference type="ARBA" id="ARBA00021483"/>
    </source>
</evidence>
<dbReference type="EMBL" id="JABVCQ010000001">
    <property type="protein sequence ID" value="MBB1124629.1"/>
    <property type="molecule type" value="Genomic_DNA"/>
</dbReference>
<dbReference type="PANTHER" id="PTHR22617:SF45">
    <property type="entry name" value="CHEMOTAXIS PROTEIN CHEW"/>
    <property type="match status" value="1"/>
</dbReference>
<comment type="caution">
    <text evidence="6">The sequence shown here is derived from an EMBL/GenBank/DDBJ whole genome shotgun (WGS) entry which is preliminary data.</text>
</comment>
<dbReference type="AlphaFoldDB" id="A0A839HC61"/>
<reference evidence="6 7" key="1">
    <citation type="journal article" date="2020" name="Arch. Microbiol.">
        <title>The genome sequence of the giant phototrophic gammaproteobacterium Thiospirillum jenense gives insight into its physiological properties and phylogenetic relationships.</title>
        <authorList>
            <person name="Imhoff J.F."/>
            <person name="Meyer T.E."/>
            <person name="Kyndt J.A."/>
        </authorList>
    </citation>
    <scope>NUCLEOTIDE SEQUENCE [LARGE SCALE GENOMIC DNA]</scope>
    <source>
        <strain evidence="6 7">DSM 216</strain>
    </source>
</reference>
<proteinExistence type="predicted"/>
<evidence type="ECO:0000313" key="6">
    <source>
        <dbReference type="EMBL" id="MBB1124629.1"/>
    </source>
</evidence>
<dbReference type="InterPro" id="IPR002545">
    <property type="entry name" value="CheW-lke_dom"/>
</dbReference>
<evidence type="ECO:0000256" key="4">
    <source>
        <dbReference type="SAM" id="MobiDB-lite"/>
    </source>
</evidence>
<feature type="domain" description="CheW-like" evidence="5">
    <location>
        <begin position="214"/>
        <end position="358"/>
    </location>
</feature>
<evidence type="ECO:0000259" key="5">
    <source>
        <dbReference type="PROSITE" id="PS50851"/>
    </source>
</evidence>
<comment type="subcellular location">
    <subcellularLocation>
        <location evidence="1">Cytoplasm</location>
    </subcellularLocation>
</comment>
<dbReference type="PROSITE" id="PS50851">
    <property type="entry name" value="CHEW"/>
    <property type="match status" value="3"/>
</dbReference>
<dbReference type="InterPro" id="IPR039315">
    <property type="entry name" value="CheW"/>
</dbReference>
<sequence>MRDNNDDTPRPAPLANVNDGAPAIAMSLTADDEQDQHDSDVRQFVIFICGDEVFAVDMVPVQEIIRVPDVVRVPLAPPTLEGLANLRGKVLPIISLRRIFNLPERDNDDSSRAVVIDQGQPLGFVVDRVSSVVGIENSRIADVGALRATVNTELLSGLLKDVGSFPMVMVLDFARIISNEFAAIATLTNTPGHSSGGGGITTTNTTDDDDNSDELQLVSFEVDDQEYAIAIENVQEIVQIPEQIVHVPRAQSHVLGVMTLRNRLLPLVSLRCLFDLSVRAIDEHSRIVVIALGNSAVGVVTDSVNEVLRVPRSAVDDIPSLLARDDALSDLEAICRLNNGQRLVSIIATDRLFRHSTIREALTTVTEMQAAQSANLIEDHDDELTDDEEQVVVFRLDKEEFGVPIESVQEIVRVPDELTHIPRAPDFVEGVINLRGAVLPVVDQRRRLGLPTVARSDRQRIMVFLLGGIRTGFIVDSVAEVLKIHKSVIEPAPQLSTEQARLIARVANLEKQQRLIQLIDPSCLIAEEDRSQLVNLAN</sequence>
<dbReference type="GO" id="GO:0007165">
    <property type="term" value="P:signal transduction"/>
    <property type="evidence" value="ECO:0007669"/>
    <property type="project" value="InterPro"/>
</dbReference>